<keyword evidence="6" id="KW-0720">Serine protease</keyword>
<feature type="domain" description="Tricorn protease PDZ" evidence="10">
    <location>
        <begin position="859"/>
        <end position="928"/>
    </location>
</feature>
<dbReference type="Gene3D" id="3.30.750.44">
    <property type="match status" value="1"/>
</dbReference>
<evidence type="ECO:0000259" key="10">
    <source>
        <dbReference type="Pfam" id="PF14685"/>
    </source>
</evidence>
<feature type="region of interest" description="Disordered" evidence="7">
    <location>
        <begin position="957"/>
        <end position="988"/>
    </location>
</feature>
<dbReference type="Gene3D" id="2.120.10.60">
    <property type="entry name" value="Tricorn protease N-terminal domain"/>
    <property type="match status" value="1"/>
</dbReference>
<dbReference type="InterPro" id="IPR029045">
    <property type="entry name" value="ClpP/crotonase-like_dom_sf"/>
</dbReference>
<feature type="domain" description="Tricorn protease C1" evidence="9">
    <location>
        <begin position="768"/>
        <end position="824"/>
    </location>
</feature>
<dbReference type="OrthoDB" id="43744at2759"/>
<keyword evidence="3" id="KW-0963">Cytoplasm</keyword>
<evidence type="ECO:0000256" key="2">
    <source>
        <dbReference type="ARBA" id="ARBA00008524"/>
    </source>
</evidence>
<comment type="similarity">
    <text evidence="2">Belongs to the peptidase S41B family.</text>
</comment>
<dbReference type="PANTHER" id="PTHR43253:SF1">
    <property type="entry name" value="TRICORN PROTEASE HOMOLOG 2-RELATED"/>
    <property type="match status" value="1"/>
</dbReference>
<dbReference type="InterPro" id="IPR012393">
    <property type="entry name" value="Tricorn_protease"/>
</dbReference>
<dbReference type="GO" id="GO:0008236">
    <property type="term" value="F:serine-type peptidase activity"/>
    <property type="evidence" value="ECO:0007669"/>
    <property type="project" value="UniProtKB-KW"/>
</dbReference>
<keyword evidence="4" id="KW-0645">Protease</keyword>
<dbReference type="Pfam" id="PF14684">
    <property type="entry name" value="Tricorn_C1"/>
    <property type="match status" value="1"/>
</dbReference>
<dbReference type="CDD" id="cd07562">
    <property type="entry name" value="Peptidase_S41_TRI"/>
    <property type="match status" value="1"/>
</dbReference>
<reference evidence="11" key="1">
    <citation type="submission" date="2021-02" db="EMBL/GenBank/DDBJ databases">
        <authorList>
            <person name="Dougan E. K."/>
            <person name="Rhodes N."/>
            <person name="Thang M."/>
            <person name="Chan C."/>
        </authorList>
    </citation>
    <scope>NUCLEOTIDE SEQUENCE</scope>
</reference>
<proteinExistence type="inferred from homology"/>
<dbReference type="AlphaFoldDB" id="A0A812HJG8"/>
<evidence type="ECO:0000256" key="4">
    <source>
        <dbReference type="ARBA" id="ARBA00022670"/>
    </source>
</evidence>
<evidence type="ECO:0000256" key="6">
    <source>
        <dbReference type="ARBA" id="ARBA00022825"/>
    </source>
</evidence>
<dbReference type="PANTHER" id="PTHR43253">
    <property type="entry name" value="TRICORN PROTEASE HOMOLOG 2-RELATED"/>
    <property type="match status" value="1"/>
</dbReference>
<gene>
    <name evidence="11" type="primary">tri1</name>
    <name evidence="11" type="ORF">SNAT2548_LOCUS1647</name>
</gene>
<dbReference type="Gene3D" id="2.130.10.10">
    <property type="entry name" value="YVTN repeat-like/Quinoprotein amine dehydrogenase"/>
    <property type="match status" value="1"/>
</dbReference>
<comment type="caution">
    <text evidence="11">The sequence shown here is derived from an EMBL/GenBank/DDBJ whole genome shotgun (WGS) entry which is preliminary data.</text>
</comment>
<evidence type="ECO:0000259" key="9">
    <source>
        <dbReference type="Pfam" id="PF14684"/>
    </source>
</evidence>
<feature type="compositionally biased region" description="Acidic residues" evidence="7">
    <location>
        <begin position="604"/>
        <end position="616"/>
    </location>
</feature>
<dbReference type="GO" id="GO:0005737">
    <property type="term" value="C:cytoplasm"/>
    <property type="evidence" value="ECO:0007669"/>
    <property type="project" value="UniProtKB-SubCell"/>
</dbReference>
<evidence type="ECO:0000256" key="3">
    <source>
        <dbReference type="ARBA" id="ARBA00022490"/>
    </source>
</evidence>
<dbReference type="GO" id="GO:0006508">
    <property type="term" value="P:proteolysis"/>
    <property type="evidence" value="ECO:0007669"/>
    <property type="project" value="UniProtKB-KW"/>
</dbReference>
<keyword evidence="12" id="KW-1185">Reference proteome</keyword>
<dbReference type="Gene3D" id="3.90.226.10">
    <property type="entry name" value="2-enoyl-CoA Hydratase, Chain A, domain 1"/>
    <property type="match status" value="1"/>
</dbReference>
<dbReference type="SUPFAM" id="SSF52096">
    <property type="entry name" value="ClpP/crotonase"/>
    <property type="match status" value="1"/>
</dbReference>
<evidence type="ECO:0000256" key="1">
    <source>
        <dbReference type="ARBA" id="ARBA00004496"/>
    </source>
</evidence>
<evidence type="ECO:0000313" key="12">
    <source>
        <dbReference type="Proteomes" id="UP000604046"/>
    </source>
</evidence>
<dbReference type="Pfam" id="PF03572">
    <property type="entry name" value="Peptidase_S41"/>
    <property type="match status" value="1"/>
</dbReference>
<dbReference type="InterPro" id="IPR015943">
    <property type="entry name" value="WD40/YVTN_repeat-like_dom_sf"/>
</dbReference>
<organism evidence="11 12">
    <name type="scientific">Symbiodinium natans</name>
    <dbReference type="NCBI Taxonomy" id="878477"/>
    <lineage>
        <taxon>Eukaryota</taxon>
        <taxon>Sar</taxon>
        <taxon>Alveolata</taxon>
        <taxon>Dinophyceae</taxon>
        <taxon>Suessiales</taxon>
        <taxon>Symbiodiniaceae</taxon>
        <taxon>Symbiodinium</taxon>
    </lineage>
</organism>
<dbReference type="InterPro" id="IPR029414">
    <property type="entry name" value="Tricorn_PDZ"/>
</dbReference>
<dbReference type="Gene3D" id="2.30.42.10">
    <property type="match status" value="1"/>
</dbReference>
<feature type="domain" description="Tail specific protease" evidence="8">
    <location>
        <begin position="1046"/>
        <end position="1151"/>
    </location>
</feature>
<comment type="subcellular location">
    <subcellularLocation>
        <location evidence="1">Cytoplasm</location>
    </subcellularLocation>
</comment>
<dbReference type="Proteomes" id="UP000604046">
    <property type="component" value="Unassembled WGS sequence"/>
</dbReference>
<feature type="region of interest" description="Disordered" evidence="7">
    <location>
        <begin position="602"/>
        <end position="624"/>
    </location>
</feature>
<protein>
    <submittedName>
        <fullName evidence="11">Tri1 protein</fullName>
    </submittedName>
</protein>
<dbReference type="Pfam" id="PF26550">
    <property type="entry name" value="Tricorn_2nd"/>
    <property type="match status" value="1"/>
</dbReference>
<dbReference type="SUPFAM" id="SSF50156">
    <property type="entry name" value="PDZ domain-like"/>
    <property type="match status" value="1"/>
</dbReference>
<dbReference type="InterPro" id="IPR005151">
    <property type="entry name" value="Tail-specific_protease"/>
</dbReference>
<keyword evidence="5" id="KW-0378">Hydrolase</keyword>
<name>A0A812HJG8_9DINO</name>
<evidence type="ECO:0000259" key="8">
    <source>
        <dbReference type="Pfam" id="PF03572"/>
    </source>
</evidence>
<dbReference type="Pfam" id="PF26549">
    <property type="entry name" value="Tricorn_N"/>
    <property type="match status" value="1"/>
</dbReference>
<dbReference type="InterPro" id="IPR028204">
    <property type="entry name" value="Tricorn_C1"/>
</dbReference>
<evidence type="ECO:0000256" key="7">
    <source>
        <dbReference type="SAM" id="MobiDB-lite"/>
    </source>
</evidence>
<dbReference type="InterPro" id="IPR036034">
    <property type="entry name" value="PDZ_sf"/>
</dbReference>
<evidence type="ECO:0000313" key="11">
    <source>
        <dbReference type="EMBL" id="CAE6953085.1"/>
    </source>
</evidence>
<sequence length="1162" mass="128342">MARPEYQFGLDKMGYVRQPTISKGKIAFVVEEDIWLIDLAARPQGPKLPRRMTTFNKAAHPLLSPSATQIAFSDSSDLWLLTVEDGRCRQLTWFAMGDLWPAAWSTDTEIVFASTCEDPFDRSMLYKISINGGEPTRLFEGEYDAIAYGPRGGVCVGRHTKDTPRALWKGYRGGQHGFLWIDVAGAGVFAQIDIQDPFSGACLNISCMTWQCGRLFFIADPDGSGNIWSAGLDGQDLQKHTTHDFFDVRCMKGDQGDGLVYSVAGELWHFNLSTAQAQHIQLDFGQCNAHRVRSLEASEWVESVALHPDGHTVSCLCRGNVYEMALWSGPAVQLLSRDRRPEAEPAEAVLAVPAAVRCVAIEYLASGQLLTASDNSDSLPDWTFVIHPAPCTPCSAGKDEAEKSLAEMLHGFMVEVGSAAQKFVCREIRGQIESMSASPVHDAMLIVTSRNQLWLMEFVSGGTKASPESPFVKLEANIIAEPRLLDTSEWEQGISDPCWSPDGAWISYCRKDSVCGSSIVLMNLHTLVKTVVADATFSNACPAFHPDGLYLAFLSARHFAPLEDDVTTDLTFASGAELPFLVLLSSDAKNPFVPAPIAPAKLDEDADCPTDTDSTDSNESHEEPMQVRIDVDNIDARVLQLPVSPGHYSSCAWTADGKLMYLREKMVASSPYLVDDEDEPDTKSALFSFDFGKLKEAQLWENVMSISTSPDCQNMLLCVKEDEDEEEKYFAVKAGLASSEDEEADMSKPGPESGMLDMDRLSIQVVDVEEWRSMFLTICEFVSEHLFDDHFGGVDWTDTCNRYQAILPRVRSSVEFEDLCGEMLSELGLSHVSFTLGSDDSLETTCKHLGILTSWQEFEGGGAYRVDEVLRGDIWDSQCSGPVARPGVGIMEGALILAVNRKRVSKDVPIGQMLAGTASSEVFITYVPADDVPSFAKLQRALSQNGGVDGIRQLHRPQVAKASKKNSGKAHDKRSAHGKRKNSDKHKVEDFERQLAALFKKLDISSGHVWRTARVCAAGEAVIRNVRMRDLIEARRREVHKATGGRVGYVYVPDTTRLGFAEFYRCFAQESSRDALILDLRCNNGGFASELFLKQLQCRFLGWTVPRPGRVPTRCPELCTSGAHVLLVDENTCSDGEAFAEAFQRFGLGTVPWRIMAWHINM</sequence>
<dbReference type="PIRSF" id="PIRSF036421">
    <property type="entry name" value="Tricorn_protease"/>
    <property type="match status" value="1"/>
</dbReference>
<dbReference type="SUPFAM" id="SSF82171">
    <property type="entry name" value="DPP6 N-terminal domain-like"/>
    <property type="match status" value="1"/>
</dbReference>
<evidence type="ECO:0000256" key="5">
    <source>
        <dbReference type="ARBA" id="ARBA00022801"/>
    </source>
</evidence>
<dbReference type="Pfam" id="PF14685">
    <property type="entry name" value="PDZ_Tricorn"/>
    <property type="match status" value="1"/>
</dbReference>
<accession>A0A812HJG8</accession>
<dbReference type="EMBL" id="CAJNDS010000093">
    <property type="protein sequence ID" value="CAE6953085.1"/>
    <property type="molecule type" value="Genomic_DNA"/>
</dbReference>